<dbReference type="GO" id="GO:0016787">
    <property type="term" value="F:hydrolase activity"/>
    <property type="evidence" value="ECO:0007669"/>
    <property type="project" value="UniProtKB-KW"/>
</dbReference>
<dbReference type="Pfam" id="PF01850">
    <property type="entry name" value="PIN"/>
    <property type="match status" value="1"/>
</dbReference>
<evidence type="ECO:0000256" key="4">
    <source>
        <dbReference type="ARBA" id="ARBA00022801"/>
    </source>
</evidence>
<evidence type="ECO:0000256" key="1">
    <source>
        <dbReference type="ARBA" id="ARBA00001946"/>
    </source>
</evidence>
<dbReference type="PANTHER" id="PTHR33653">
    <property type="entry name" value="RIBONUCLEASE VAPC2"/>
    <property type="match status" value="1"/>
</dbReference>
<evidence type="ECO:0000256" key="5">
    <source>
        <dbReference type="ARBA" id="ARBA00022842"/>
    </source>
</evidence>
<reference evidence="8" key="1">
    <citation type="journal article" date="2015" name="Nature">
        <title>Complex archaea that bridge the gap between prokaryotes and eukaryotes.</title>
        <authorList>
            <person name="Spang A."/>
            <person name="Saw J.H."/>
            <person name="Jorgensen S.L."/>
            <person name="Zaremba-Niedzwiedzka K."/>
            <person name="Martijn J."/>
            <person name="Lind A.E."/>
            <person name="van Eijk R."/>
            <person name="Schleper C."/>
            <person name="Guy L."/>
            <person name="Ettema T.J."/>
        </authorList>
    </citation>
    <scope>NUCLEOTIDE SEQUENCE</scope>
</reference>
<evidence type="ECO:0000256" key="2">
    <source>
        <dbReference type="ARBA" id="ARBA00022722"/>
    </source>
</evidence>
<dbReference type="InterPro" id="IPR002716">
    <property type="entry name" value="PIN_dom"/>
</dbReference>
<evidence type="ECO:0000256" key="3">
    <source>
        <dbReference type="ARBA" id="ARBA00022723"/>
    </source>
</evidence>
<evidence type="ECO:0000256" key="6">
    <source>
        <dbReference type="ARBA" id="ARBA00038093"/>
    </source>
</evidence>
<evidence type="ECO:0000259" key="7">
    <source>
        <dbReference type="Pfam" id="PF01850"/>
    </source>
</evidence>
<keyword evidence="5" id="KW-0460">Magnesium</keyword>
<protein>
    <recommendedName>
        <fullName evidence="7">PIN domain-containing protein</fullName>
    </recommendedName>
</protein>
<gene>
    <name evidence="8" type="ORF">LCGC14_1322020</name>
</gene>
<organism evidence="8">
    <name type="scientific">marine sediment metagenome</name>
    <dbReference type="NCBI Taxonomy" id="412755"/>
    <lineage>
        <taxon>unclassified sequences</taxon>
        <taxon>metagenomes</taxon>
        <taxon>ecological metagenomes</taxon>
    </lineage>
</organism>
<keyword evidence="2" id="KW-0540">Nuclease</keyword>
<dbReference type="CDD" id="cd09881">
    <property type="entry name" value="PIN_VapC4-5_FitB-like"/>
    <property type="match status" value="1"/>
</dbReference>
<name>A0A0F9L4Q7_9ZZZZ</name>
<comment type="similarity">
    <text evidence="6">Belongs to the PINc/VapC protein family.</text>
</comment>
<comment type="cofactor">
    <cofactor evidence="1">
        <name>Mg(2+)</name>
        <dbReference type="ChEBI" id="CHEBI:18420"/>
    </cofactor>
</comment>
<keyword evidence="3" id="KW-0479">Metal-binding</keyword>
<comment type="caution">
    <text evidence="8">The sequence shown here is derived from an EMBL/GenBank/DDBJ whole genome shotgun (WGS) entry which is preliminary data.</text>
</comment>
<dbReference type="InterPro" id="IPR050556">
    <property type="entry name" value="Type_II_TA_system_RNase"/>
</dbReference>
<dbReference type="InterPro" id="IPR029060">
    <property type="entry name" value="PIN-like_dom_sf"/>
</dbReference>
<dbReference type="GO" id="GO:0046872">
    <property type="term" value="F:metal ion binding"/>
    <property type="evidence" value="ECO:0007669"/>
    <property type="project" value="UniProtKB-KW"/>
</dbReference>
<dbReference type="Gene3D" id="3.40.50.1010">
    <property type="entry name" value="5'-nuclease"/>
    <property type="match status" value="1"/>
</dbReference>
<keyword evidence="4" id="KW-0378">Hydrolase</keyword>
<accession>A0A0F9L4Q7</accession>
<dbReference type="AlphaFoldDB" id="A0A0F9L4Q7"/>
<dbReference type="PANTHER" id="PTHR33653:SF1">
    <property type="entry name" value="RIBONUCLEASE VAPC2"/>
    <property type="match status" value="1"/>
</dbReference>
<sequence length="131" mass="15029">MVLLDTDILIGFLRNSKEAVSKISKLIDKHVILFTTSINTAELYFGAHLSKKTQENLEAVDKLVKTINIIPFKLSHSKIYGEIRSDLQKKGEMINELDIFIATIAMEKDLPIITRNTKHFDKIMKLIVETW</sequence>
<evidence type="ECO:0000313" key="8">
    <source>
        <dbReference type="EMBL" id="KKM82201.1"/>
    </source>
</evidence>
<feature type="domain" description="PIN" evidence="7">
    <location>
        <begin position="2"/>
        <end position="123"/>
    </location>
</feature>
<dbReference type="SUPFAM" id="SSF88723">
    <property type="entry name" value="PIN domain-like"/>
    <property type="match status" value="1"/>
</dbReference>
<dbReference type="GO" id="GO:0004518">
    <property type="term" value="F:nuclease activity"/>
    <property type="evidence" value="ECO:0007669"/>
    <property type="project" value="UniProtKB-KW"/>
</dbReference>
<dbReference type="EMBL" id="LAZR01007899">
    <property type="protein sequence ID" value="KKM82201.1"/>
    <property type="molecule type" value="Genomic_DNA"/>
</dbReference>
<proteinExistence type="inferred from homology"/>